<feature type="signal peptide" evidence="1">
    <location>
        <begin position="1"/>
        <end position="22"/>
    </location>
</feature>
<organism evidence="2 3">
    <name type="scientific">Anthostomella pinea</name>
    <dbReference type="NCBI Taxonomy" id="933095"/>
    <lineage>
        <taxon>Eukaryota</taxon>
        <taxon>Fungi</taxon>
        <taxon>Dikarya</taxon>
        <taxon>Ascomycota</taxon>
        <taxon>Pezizomycotina</taxon>
        <taxon>Sordariomycetes</taxon>
        <taxon>Xylariomycetidae</taxon>
        <taxon>Xylariales</taxon>
        <taxon>Xylariaceae</taxon>
        <taxon>Anthostomella</taxon>
    </lineage>
</organism>
<proteinExistence type="predicted"/>
<sequence>MKLTTTFLDSSLWLLLGAYVHAIPAPAERSINTTILPRDGDLNDWDDMQHQWNHCDSINPNMPAGTKIGLFICAASLNSDAGLPTDSEIRIDRTADPQLLCEQDSTKVWMSVYHGSASGPAEDTFTFKTSDVRNLTLAGSTKCCPYDLETDSYLNPCMGWGVLGMEKGRNDVIISVNNGDGPEIIPCNALMDCPK</sequence>
<keyword evidence="1" id="KW-0732">Signal</keyword>
<comment type="caution">
    <text evidence="2">The sequence shown here is derived from an EMBL/GenBank/DDBJ whole genome shotgun (WGS) entry which is preliminary data.</text>
</comment>
<evidence type="ECO:0000313" key="3">
    <source>
        <dbReference type="Proteomes" id="UP001295740"/>
    </source>
</evidence>
<dbReference type="EMBL" id="CAUWAG010000006">
    <property type="protein sequence ID" value="CAJ2504109.1"/>
    <property type="molecule type" value="Genomic_DNA"/>
</dbReference>
<accession>A0AAI8YGP5</accession>
<evidence type="ECO:0000313" key="2">
    <source>
        <dbReference type="EMBL" id="CAJ2504109.1"/>
    </source>
</evidence>
<dbReference type="AlphaFoldDB" id="A0AAI8YGP5"/>
<gene>
    <name evidence="2" type="ORF">KHLLAP_LOCUS4577</name>
</gene>
<name>A0AAI8YGP5_9PEZI</name>
<feature type="chain" id="PRO_5042477930" evidence="1">
    <location>
        <begin position="23"/>
        <end position="195"/>
    </location>
</feature>
<keyword evidence="3" id="KW-1185">Reference proteome</keyword>
<evidence type="ECO:0000256" key="1">
    <source>
        <dbReference type="SAM" id="SignalP"/>
    </source>
</evidence>
<reference evidence="2" key="1">
    <citation type="submission" date="2023-10" db="EMBL/GenBank/DDBJ databases">
        <authorList>
            <person name="Hackl T."/>
        </authorList>
    </citation>
    <scope>NUCLEOTIDE SEQUENCE</scope>
</reference>
<protein>
    <submittedName>
        <fullName evidence="2">Uu.00g115030.m01.CDS01</fullName>
    </submittedName>
</protein>
<dbReference type="Proteomes" id="UP001295740">
    <property type="component" value="Unassembled WGS sequence"/>
</dbReference>